<organism evidence="5 6">
    <name type="scientific">Helianthus annuus</name>
    <name type="common">Common sunflower</name>
    <dbReference type="NCBI Taxonomy" id="4232"/>
    <lineage>
        <taxon>Eukaryota</taxon>
        <taxon>Viridiplantae</taxon>
        <taxon>Streptophyta</taxon>
        <taxon>Embryophyta</taxon>
        <taxon>Tracheophyta</taxon>
        <taxon>Spermatophyta</taxon>
        <taxon>Magnoliopsida</taxon>
        <taxon>eudicotyledons</taxon>
        <taxon>Gunneridae</taxon>
        <taxon>Pentapetalae</taxon>
        <taxon>asterids</taxon>
        <taxon>campanulids</taxon>
        <taxon>Asterales</taxon>
        <taxon>Asteraceae</taxon>
        <taxon>Asteroideae</taxon>
        <taxon>Heliantheae alliance</taxon>
        <taxon>Heliantheae</taxon>
        <taxon>Helianthus</taxon>
    </lineage>
</organism>
<dbReference type="Pfam" id="PF13041">
    <property type="entry name" value="PPR_2"/>
    <property type="match status" value="1"/>
</dbReference>
<evidence type="ECO:0000313" key="6">
    <source>
        <dbReference type="Proteomes" id="UP000215914"/>
    </source>
</evidence>
<evidence type="ECO:0000313" key="5">
    <source>
        <dbReference type="EMBL" id="OTG04565.1"/>
    </source>
</evidence>
<dbReference type="FunCoup" id="A0A251T0B7">
    <property type="interactions" value="348"/>
</dbReference>
<dbReference type="Proteomes" id="UP000215914">
    <property type="component" value="Chromosome 12"/>
</dbReference>
<reference evidence="4 6" key="1">
    <citation type="journal article" date="2017" name="Nature">
        <title>The sunflower genome provides insights into oil metabolism, flowering and Asterid evolution.</title>
        <authorList>
            <person name="Badouin H."/>
            <person name="Gouzy J."/>
            <person name="Grassa C.J."/>
            <person name="Murat F."/>
            <person name="Staton S.E."/>
            <person name="Cottret L."/>
            <person name="Lelandais-Briere C."/>
            <person name="Owens G.L."/>
            <person name="Carrere S."/>
            <person name="Mayjonade B."/>
            <person name="Legrand L."/>
            <person name="Gill N."/>
            <person name="Kane N.C."/>
            <person name="Bowers J.E."/>
            <person name="Hubner S."/>
            <person name="Bellec A."/>
            <person name="Berard A."/>
            <person name="Berges H."/>
            <person name="Blanchet N."/>
            <person name="Boniface M.C."/>
            <person name="Brunel D."/>
            <person name="Catrice O."/>
            <person name="Chaidir N."/>
            <person name="Claudel C."/>
            <person name="Donnadieu C."/>
            <person name="Faraut T."/>
            <person name="Fievet G."/>
            <person name="Helmstetter N."/>
            <person name="King M."/>
            <person name="Knapp S.J."/>
            <person name="Lai Z."/>
            <person name="Le Paslier M.C."/>
            <person name="Lippi Y."/>
            <person name="Lorenzon L."/>
            <person name="Mandel J.R."/>
            <person name="Marage G."/>
            <person name="Marchand G."/>
            <person name="Marquand E."/>
            <person name="Bret-Mestries E."/>
            <person name="Morien E."/>
            <person name="Nambeesan S."/>
            <person name="Nguyen T."/>
            <person name="Pegot-Espagnet P."/>
            <person name="Pouilly N."/>
            <person name="Raftis F."/>
            <person name="Sallet E."/>
            <person name="Schiex T."/>
            <person name="Thomas J."/>
            <person name="Vandecasteele C."/>
            <person name="Vares D."/>
            <person name="Vear F."/>
            <person name="Vautrin S."/>
            <person name="Crespi M."/>
            <person name="Mangin B."/>
            <person name="Burke J.M."/>
            <person name="Salse J."/>
            <person name="Munos S."/>
            <person name="Vincourt P."/>
            <person name="Rieseberg L.H."/>
            <person name="Langlade N.B."/>
        </authorList>
    </citation>
    <scope>NUCLEOTIDE SEQUENCE [LARGE SCALE GENOMIC DNA]</scope>
    <source>
        <strain evidence="6">cv. SF193</strain>
        <tissue evidence="4">Leaves</tissue>
    </source>
</reference>
<dbReference type="Pfam" id="PF01535">
    <property type="entry name" value="PPR"/>
    <property type="match status" value="4"/>
</dbReference>
<feature type="repeat" description="PPR" evidence="3">
    <location>
        <begin position="410"/>
        <end position="444"/>
    </location>
</feature>
<dbReference type="InterPro" id="IPR011990">
    <property type="entry name" value="TPR-like_helical_dom_sf"/>
</dbReference>
<dbReference type="EMBL" id="MNCJ02000331">
    <property type="protein sequence ID" value="KAF5759579.1"/>
    <property type="molecule type" value="Genomic_DNA"/>
</dbReference>
<comment type="similarity">
    <text evidence="1">Belongs to the PPR family. P subfamily.</text>
</comment>
<dbReference type="Gramene" id="mRNA:HanXRQr2_Chr16g0742931">
    <property type="protein sequence ID" value="CDS:HanXRQr2_Chr16g0742931.1"/>
    <property type="gene ID" value="HanXRQr2_Chr16g0742931"/>
</dbReference>
<accession>A0A251T0B7</accession>
<sequence>MLYSVTHRHRTRTHIPKSLVISLFRSSSSSSSSSPRSKYHNYYLRKRRKWPHPIYKARWHEKLSQQNAMQALRTQASSSSSVNLLSSLTESFALYNCNPTPNSYHFILKTLIQTSQFHQIHSVLNHLEKNEKFETPESIFIDLIQFYGRKNEFQEAIELFFRIPNFRCDVSVDSLNCLLWVLCRRKEGLQIVPQVLLKSRLINVRLEASSFVILVEALCRFNKPVHAIGLLVDRASFSLILRTLCQQNTLECDHVMGLVEEMKKLGFCFDGTDWGNVIRFLVRRNKGVEALEALNGMKLDGFMPDVISYTMVLDAVISAGEFERADQVFDEMLVSGLVPDIHTYNVYVSGLCKQNKFDDGIKMVSSMEELGCKPNMITYNMLLSAICYRGELGMARDFFKHVRGKGGVMNSEAYEMIISRMVSVGDVSEALDLLKEMVEKGLVPKPSTLDEIVSGLCQNGLVSKGLSLLTEILGKNGKH</sequence>
<dbReference type="GO" id="GO:0003729">
    <property type="term" value="F:mRNA binding"/>
    <property type="evidence" value="ECO:0000318"/>
    <property type="project" value="GO_Central"/>
</dbReference>
<proteinExistence type="inferred from homology"/>
<dbReference type="PROSITE" id="PS51375">
    <property type="entry name" value="PPR"/>
    <property type="match status" value="4"/>
</dbReference>
<evidence type="ECO:0000256" key="1">
    <source>
        <dbReference type="ARBA" id="ARBA00007626"/>
    </source>
</evidence>
<dbReference type="AlphaFoldDB" id="A0A251T0B7"/>
<dbReference type="PANTHER" id="PTHR47939">
    <property type="entry name" value="MEMBRANE-ASSOCIATED SALT-INDUCIBLE PROTEIN-LIKE"/>
    <property type="match status" value="1"/>
</dbReference>
<protein>
    <submittedName>
        <fullName evidence="5">Putative pentatricopeptide repeat (PPR) superfamily protein</fullName>
    </submittedName>
    <submittedName>
        <fullName evidence="4">Tetratricopeptide-like helical domain superfamily</fullName>
    </submittedName>
</protein>
<reference evidence="5" key="2">
    <citation type="submission" date="2017-02" db="EMBL/GenBank/DDBJ databases">
        <title>Sunflower complete genome.</title>
        <authorList>
            <person name="Langlade N."/>
            <person name="Munos S."/>
        </authorList>
    </citation>
    <scope>NUCLEOTIDE SEQUENCE [LARGE SCALE GENOMIC DNA]</scope>
    <source>
        <tissue evidence="5">Leaves</tissue>
    </source>
</reference>
<evidence type="ECO:0000256" key="3">
    <source>
        <dbReference type="PROSITE-ProRule" id="PRU00708"/>
    </source>
</evidence>
<dbReference type="InterPro" id="IPR002885">
    <property type="entry name" value="PPR_rpt"/>
</dbReference>
<gene>
    <name evidence="5" type="ORF">HannXRQ_Chr12g0363701</name>
    <name evidence="4" type="ORF">HanXRQr2_Chr16g0742931</name>
</gene>
<dbReference type="Gene3D" id="1.25.40.10">
    <property type="entry name" value="Tetratricopeptide repeat domain"/>
    <property type="match status" value="3"/>
</dbReference>
<dbReference type="InterPro" id="IPR050667">
    <property type="entry name" value="PPR-containing_protein"/>
</dbReference>
<feature type="repeat" description="PPR" evidence="3">
    <location>
        <begin position="340"/>
        <end position="374"/>
    </location>
</feature>
<dbReference type="OMA" id="RMLGCME"/>
<dbReference type="NCBIfam" id="TIGR00756">
    <property type="entry name" value="PPR"/>
    <property type="match status" value="3"/>
</dbReference>
<dbReference type="EMBL" id="CM007901">
    <property type="protein sequence ID" value="OTG04565.1"/>
    <property type="molecule type" value="Genomic_DNA"/>
</dbReference>
<evidence type="ECO:0000256" key="2">
    <source>
        <dbReference type="ARBA" id="ARBA00022737"/>
    </source>
</evidence>
<dbReference type="InParanoid" id="A0A251T0B7"/>
<keyword evidence="6" id="KW-1185">Reference proteome</keyword>
<evidence type="ECO:0000313" key="4">
    <source>
        <dbReference type="EMBL" id="KAF5759579.1"/>
    </source>
</evidence>
<feature type="repeat" description="PPR" evidence="3">
    <location>
        <begin position="375"/>
        <end position="409"/>
    </location>
</feature>
<dbReference type="PANTHER" id="PTHR47939:SF13">
    <property type="entry name" value="OS03G0201400 PROTEIN"/>
    <property type="match status" value="1"/>
</dbReference>
<feature type="repeat" description="PPR" evidence="3">
    <location>
        <begin position="305"/>
        <end position="339"/>
    </location>
</feature>
<name>A0A251T0B7_HELAN</name>
<reference evidence="4" key="3">
    <citation type="submission" date="2020-06" db="EMBL/GenBank/DDBJ databases">
        <title>Helianthus annuus Genome sequencing and assembly Release 2.</title>
        <authorList>
            <person name="Gouzy J."/>
            <person name="Langlade N."/>
            <person name="Munos S."/>
        </authorList>
    </citation>
    <scope>NUCLEOTIDE SEQUENCE</scope>
    <source>
        <tissue evidence="4">Leaves</tissue>
    </source>
</reference>
<keyword evidence="2" id="KW-0677">Repeat</keyword>